<keyword evidence="1" id="KW-1133">Transmembrane helix</keyword>
<evidence type="ECO:0000256" key="1">
    <source>
        <dbReference type="SAM" id="Phobius"/>
    </source>
</evidence>
<reference evidence="2 3" key="1">
    <citation type="submission" date="2022-02" db="EMBL/GenBank/DDBJ databases">
        <title>Phenotypic, genotypic and serological characterization of Edwardsiella ictaluri from catfish and ornamental fish species.</title>
        <authorList>
            <person name="Rose D."/>
            <person name="Tekedar H.C."/>
            <person name="Waldbieser G.C."/>
            <person name="Aarattuthodi S."/>
            <person name="Griffin M.J."/>
        </authorList>
    </citation>
    <scope>NUCLEOTIDE SEQUENCE [LARGE SCALE GENOMIC DNA]</scope>
    <source>
        <strain evidence="2 3">13 TAL-140 K3</strain>
    </source>
</reference>
<proteinExistence type="predicted"/>
<keyword evidence="1" id="KW-0812">Transmembrane</keyword>
<dbReference type="EMBL" id="CP092014">
    <property type="protein sequence ID" value="WFN97041.1"/>
    <property type="molecule type" value="Genomic_DNA"/>
</dbReference>
<feature type="transmembrane region" description="Helical" evidence="1">
    <location>
        <begin position="12"/>
        <end position="40"/>
    </location>
</feature>
<sequence length="318" mass="33677">MKPFKRIGILSFLFLIAYCTAFISIVFFIIVLGIELIFYLNYGEFSFSWKDVQLVLGKGSVSGVTLGAGLWLKYKYFEWNERQSKKQAAAQSGRTTVENNLLGGYSYEWLQTEKAREHAADVLSCSDNPSGEACKRGLAENKAYAAALSTGSVALLPGGAQAMWGLGAGANAGIGYLADGSIDPANVAIAGWVNVISMGNGLAGTVGWNAAGGALGSWIDDKDPLSGALINGAGSGIGYGIGKGLSWGVNAGANWWKGGWDPKFNAELRSVTEVKGELGLSKEMKPSNLPRSFGDISSSFSSEYGGKKLEPIIEDKLK</sequence>
<accession>A0ABY8GI61</accession>
<gene>
    <name evidence="2" type="ORF">MAY91_02630</name>
</gene>
<organism evidence="2 3">
    <name type="scientific">Edwardsiella ictaluri</name>
    <dbReference type="NCBI Taxonomy" id="67780"/>
    <lineage>
        <taxon>Bacteria</taxon>
        <taxon>Pseudomonadati</taxon>
        <taxon>Pseudomonadota</taxon>
        <taxon>Gammaproteobacteria</taxon>
        <taxon>Enterobacterales</taxon>
        <taxon>Hafniaceae</taxon>
        <taxon>Edwardsiella</taxon>
    </lineage>
</organism>
<dbReference type="Proteomes" id="UP001222680">
    <property type="component" value="Chromosome"/>
</dbReference>
<keyword evidence="3" id="KW-1185">Reference proteome</keyword>
<protein>
    <submittedName>
        <fullName evidence="2">Uncharacterized protein</fullName>
    </submittedName>
</protein>
<keyword evidence="1" id="KW-0472">Membrane</keyword>
<evidence type="ECO:0000313" key="2">
    <source>
        <dbReference type="EMBL" id="WFN97041.1"/>
    </source>
</evidence>
<name>A0ABY8GI61_EDWIC</name>
<evidence type="ECO:0000313" key="3">
    <source>
        <dbReference type="Proteomes" id="UP001222680"/>
    </source>
</evidence>